<reference evidence="2" key="1">
    <citation type="submission" date="2010-06" db="EMBL/GenBank/DDBJ databases">
        <authorList>
            <person name="Jiang H."/>
            <person name="Abraham K."/>
            <person name="Ali S."/>
            <person name="Alsbrooks S.L."/>
            <person name="Anim B.N."/>
            <person name="Anosike U.S."/>
            <person name="Attaway T."/>
            <person name="Bandaranaike D.P."/>
            <person name="Battles P.K."/>
            <person name="Bell S.N."/>
            <person name="Bell A.V."/>
            <person name="Beltran B."/>
            <person name="Bickham C."/>
            <person name="Bustamante Y."/>
            <person name="Caleb T."/>
            <person name="Canada A."/>
            <person name="Cardenas V."/>
            <person name="Carter K."/>
            <person name="Chacko J."/>
            <person name="Chandrabose M.N."/>
            <person name="Chavez D."/>
            <person name="Chavez A."/>
            <person name="Chen L."/>
            <person name="Chu H.-S."/>
            <person name="Claassen K.J."/>
            <person name="Cockrell R."/>
            <person name="Collins M."/>
            <person name="Cooper J.A."/>
            <person name="Cree A."/>
            <person name="Curry S.M."/>
            <person name="Da Y."/>
            <person name="Dao M.D."/>
            <person name="Das B."/>
            <person name="Davila M.-L."/>
            <person name="Davy-Carroll L."/>
            <person name="Denson S."/>
            <person name="Dinh H."/>
            <person name="Ebong V.E."/>
            <person name="Edwards J.R."/>
            <person name="Egan A."/>
            <person name="El-Daye J."/>
            <person name="Escobedo L."/>
            <person name="Fernandez S."/>
            <person name="Fernando P.R."/>
            <person name="Flagg N."/>
            <person name="Forbes L.D."/>
            <person name="Fowler R.G."/>
            <person name="Fu Q."/>
            <person name="Gabisi R.A."/>
            <person name="Ganer J."/>
            <person name="Garbino Pronczuk A."/>
            <person name="Garcia R.M."/>
            <person name="Garner T."/>
            <person name="Garrett T.E."/>
            <person name="Gonzalez D.A."/>
            <person name="Hamid H."/>
            <person name="Hawkins E.S."/>
            <person name="Hirani K."/>
            <person name="Hogues M.E."/>
            <person name="Hollins B."/>
            <person name="Hsiao C.-H."/>
            <person name="Jabil R."/>
            <person name="James M.L."/>
            <person name="Jhangiani S.N."/>
            <person name="Johnson B."/>
            <person name="Johnson Q."/>
            <person name="Joshi V."/>
            <person name="Kalu J.B."/>
            <person name="Kam C."/>
            <person name="Kashfia A."/>
            <person name="Keebler J."/>
            <person name="Kisamo H."/>
            <person name="Kovar C.L."/>
            <person name="Lago L.A."/>
            <person name="Lai C.-Y."/>
            <person name="Laidlaw J."/>
            <person name="Lara F."/>
            <person name="Le T.-K."/>
            <person name="Lee S.L."/>
            <person name="Legall F.H."/>
            <person name="Lemon S.J."/>
            <person name="Lewis L.R."/>
            <person name="Li B."/>
            <person name="Liu Y."/>
            <person name="Liu Y.-S."/>
            <person name="Lopez J."/>
            <person name="Lozado R.J."/>
            <person name="Lu J."/>
            <person name="Madu R.C."/>
            <person name="Maheshwari M."/>
            <person name="Maheshwari R."/>
            <person name="Malloy K."/>
            <person name="Martinez E."/>
            <person name="Mathew T."/>
            <person name="Mercado I.C."/>
            <person name="Mercado C."/>
            <person name="Meyer B."/>
            <person name="Montgomery K."/>
            <person name="Morgan M.B."/>
            <person name="Munidasa M."/>
            <person name="Nazareth L.V."/>
            <person name="Nelson J."/>
            <person name="Ng B.M."/>
            <person name="Nguyen N.B."/>
            <person name="Nguyen P.Q."/>
            <person name="Nguyen T."/>
            <person name="Obregon M."/>
            <person name="Okwuonu G.O."/>
            <person name="Onwere C.G."/>
            <person name="Orozco G."/>
            <person name="Parra A."/>
            <person name="Patel S."/>
            <person name="Patil S."/>
            <person name="Perez A."/>
            <person name="Perez Y."/>
            <person name="Pham C."/>
            <person name="Primus E.L."/>
            <person name="Pu L.-L."/>
            <person name="Puazo M."/>
            <person name="Qin X."/>
            <person name="Quiroz J.B."/>
            <person name="Reese J."/>
            <person name="Richards S."/>
            <person name="Rives C.M."/>
            <person name="Robberts R."/>
            <person name="Ruiz S.J."/>
            <person name="Ruiz M.J."/>
            <person name="Santibanez J."/>
            <person name="Schneider B.W."/>
            <person name="Sisson I."/>
            <person name="Smith M."/>
            <person name="Sodergren E."/>
            <person name="Song X.-Z."/>
            <person name="Song B.B."/>
            <person name="Summersgill H."/>
            <person name="Thelus R."/>
            <person name="Thornton R.D."/>
            <person name="Trejos Z.Y."/>
            <person name="Usmani K."/>
            <person name="Vattathil S."/>
            <person name="Villasana D."/>
            <person name="Walker D.L."/>
            <person name="Wang S."/>
            <person name="Wang K."/>
            <person name="White C.S."/>
            <person name="Williams A.C."/>
            <person name="Williamson J."/>
            <person name="Wilson K."/>
            <person name="Woghiren I.O."/>
            <person name="Woodworth J.R."/>
            <person name="Worley K.C."/>
            <person name="Wright R.A."/>
            <person name="Wu W."/>
            <person name="Young L."/>
            <person name="Zhang L."/>
            <person name="Zhang J."/>
            <person name="Zhu Y."/>
            <person name="Muzny D.M."/>
            <person name="Weinstock G."/>
            <person name="Gibbs R.A."/>
        </authorList>
    </citation>
    <scope>NUCLEOTIDE SEQUENCE [LARGE SCALE GENOMIC DNA]</scope>
    <source>
        <strain evidence="2">LSR1</strain>
    </source>
</reference>
<dbReference type="Proteomes" id="UP000007819">
    <property type="component" value="Unassembled WGS sequence"/>
</dbReference>
<dbReference type="OrthoDB" id="6613574at2759"/>
<dbReference type="GeneID" id="103311505"/>
<protein>
    <submittedName>
        <fullName evidence="1">Uncharacterized protein</fullName>
    </submittedName>
</protein>
<sequence>MLGFIKRISSEFNMCSSLKALYCAFVRSHLEYGVVIWDPQNLRDSCQIERVQRKFLKYASFVLRIDCLPHDYTPVLEKLNLETLSTRKTKANLVFLSKLLSGEVDAPDMLGRINFNVPGANFCNFPPFRVPFCATNYLYNEPILRMMTLANGSNYI</sequence>
<proteinExistence type="predicted"/>
<name>A0A8R2BA91_ACYPI</name>
<evidence type="ECO:0000313" key="1">
    <source>
        <dbReference type="EnsemblMetazoa" id="XP_008189361.1"/>
    </source>
</evidence>
<dbReference type="KEGG" id="api:103311505"/>
<dbReference type="AlphaFoldDB" id="A0A8R2BA91"/>
<organism evidence="1 2">
    <name type="scientific">Acyrthosiphon pisum</name>
    <name type="common">Pea aphid</name>
    <dbReference type="NCBI Taxonomy" id="7029"/>
    <lineage>
        <taxon>Eukaryota</taxon>
        <taxon>Metazoa</taxon>
        <taxon>Ecdysozoa</taxon>
        <taxon>Arthropoda</taxon>
        <taxon>Hexapoda</taxon>
        <taxon>Insecta</taxon>
        <taxon>Pterygota</taxon>
        <taxon>Neoptera</taxon>
        <taxon>Paraneoptera</taxon>
        <taxon>Hemiptera</taxon>
        <taxon>Sternorrhyncha</taxon>
        <taxon>Aphidomorpha</taxon>
        <taxon>Aphidoidea</taxon>
        <taxon>Aphididae</taxon>
        <taxon>Macrosiphini</taxon>
        <taxon>Acyrthosiphon</taxon>
    </lineage>
</organism>
<accession>A0A8R2BA91</accession>
<keyword evidence="2" id="KW-1185">Reference proteome</keyword>
<evidence type="ECO:0000313" key="2">
    <source>
        <dbReference type="Proteomes" id="UP000007819"/>
    </source>
</evidence>
<dbReference type="RefSeq" id="XP_008189361.1">
    <property type="nucleotide sequence ID" value="XM_008191139.1"/>
</dbReference>
<reference evidence="1" key="2">
    <citation type="submission" date="2022-06" db="UniProtKB">
        <authorList>
            <consortium name="EnsemblMetazoa"/>
        </authorList>
    </citation>
    <scope>IDENTIFICATION</scope>
</reference>
<dbReference type="EnsemblMetazoa" id="XM_008191139.1">
    <property type="protein sequence ID" value="XP_008189361.1"/>
    <property type="gene ID" value="LOC103311505"/>
</dbReference>